<feature type="transmembrane region" description="Helical" evidence="1">
    <location>
        <begin position="40"/>
        <end position="56"/>
    </location>
</feature>
<dbReference type="Pfam" id="PF20100">
    <property type="entry name" value="DUF6490"/>
    <property type="match status" value="1"/>
</dbReference>
<keyword evidence="1" id="KW-0472">Membrane</keyword>
<gene>
    <name evidence="2" type="ORF">Tsubulata_049878</name>
</gene>
<keyword evidence="3" id="KW-1185">Reference proteome</keyword>
<reference evidence="2" key="2">
    <citation type="journal article" date="2023" name="Plants (Basel)">
        <title>Annotation of the Turnera subulata (Passifloraceae) Draft Genome Reveals the S-Locus Evolved after the Divergence of Turneroideae from Passifloroideae in a Stepwise Manner.</title>
        <authorList>
            <person name="Henning P.M."/>
            <person name="Roalson E.H."/>
            <person name="Mir W."/>
            <person name="McCubbin A.G."/>
            <person name="Shore J.S."/>
        </authorList>
    </citation>
    <scope>NUCLEOTIDE SEQUENCE</scope>
    <source>
        <strain evidence="2">F60SS</strain>
    </source>
</reference>
<dbReference type="PANTHER" id="PTHR46610">
    <property type="entry name" value="OS05G0181300 PROTEIN"/>
    <property type="match status" value="1"/>
</dbReference>
<comment type="caution">
    <text evidence="2">The sequence shown here is derived from an EMBL/GenBank/DDBJ whole genome shotgun (WGS) entry which is preliminary data.</text>
</comment>
<reference evidence="2" key="1">
    <citation type="submission" date="2022-02" db="EMBL/GenBank/DDBJ databases">
        <authorList>
            <person name="Henning P.M."/>
            <person name="McCubbin A.G."/>
            <person name="Shore J.S."/>
        </authorList>
    </citation>
    <scope>NUCLEOTIDE SEQUENCE</scope>
    <source>
        <strain evidence="2">F60SS</strain>
        <tissue evidence="2">Leaves</tissue>
    </source>
</reference>
<evidence type="ECO:0000313" key="3">
    <source>
        <dbReference type="Proteomes" id="UP001141552"/>
    </source>
</evidence>
<keyword evidence="1" id="KW-0812">Transmembrane</keyword>
<dbReference type="PANTHER" id="PTHR46610:SF20">
    <property type="entry name" value="OS05G0181300 PROTEIN"/>
    <property type="match status" value="1"/>
</dbReference>
<keyword evidence="1" id="KW-1133">Transmembrane helix</keyword>
<feature type="transmembrane region" description="Helical" evidence="1">
    <location>
        <begin position="101"/>
        <end position="127"/>
    </location>
</feature>
<proteinExistence type="predicted"/>
<feature type="transmembrane region" description="Helical" evidence="1">
    <location>
        <begin position="77"/>
        <end position="95"/>
    </location>
</feature>
<evidence type="ECO:0000313" key="2">
    <source>
        <dbReference type="EMBL" id="KAJ4839305.1"/>
    </source>
</evidence>
<dbReference type="InterPro" id="IPR045501">
    <property type="entry name" value="DUF6490"/>
</dbReference>
<dbReference type="OrthoDB" id="1740076at2759"/>
<dbReference type="Proteomes" id="UP001141552">
    <property type="component" value="Unassembled WGS sequence"/>
</dbReference>
<evidence type="ECO:0000256" key="1">
    <source>
        <dbReference type="SAM" id="Phobius"/>
    </source>
</evidence>
<sequence length="165" mass="18542">MYPSQSKNSPNTVLVHAMAFFYLTFNTISTIYRAYINDDMPMVALVVFVYVGYFLLHHCLEVYGGLPSHEESPRKEILKVTIWGLSSTIVFGFVYELSTIMSVAVVLPVFSLAVMTSAFLFCFYFVYDKYRCGFTFWGSVGESISSCRSSCPAGELAIECNSENV</sequence>
<name>A0A9Q0FX33_9ROSI</name>
<dbReference type="EMBL" id="JAKUCV010003352">
    <property type="protein sequence ID" value="KAJ4839305.1"/>
    <property type="molecule type" value="Genomic_DNA"/>
</dbReference>
<organism evidence="2 3">
    <name type="scientific">Turnera subulata</name>
    <dbReference type="NCBI Taxonomy" id="218843"/>
    <lineage>
        <taxon>Eukaryota</taxon>
        <taxon>Viridiplantae</taxon>
        <taxon>Streptophyta</taxon>
        <taxon>Embryophyta</taxon>
        <taxon>Tracheophyta</taxon>
        <taxon>Spermatophyta</taxon>
        <taxon>Magnoliopsida</taxon>
        <taxon>eudicotyledons</taxon>
        <taxon>Gunneridae</taxon>
        <taxon>Pentapetalae</taxon>
        <taxon>rosids</taxon>
        <taxon>fabids</taxon>
        <taxon>Malpighiales</taxon>
        <taxon>Passifloraceae</taxon>
        <taxon>Turnera</taxon>
    </lineage>
</organism>
<dbReference type="AlphaFoldDB" id="A0A9Q0FX33"/>
<accession>A0A9Q0FX33</accession>
<feature type="transmembrane region" description="Helical" evidence="1">
    <location>
        <begin position="12"/>
        <end position="34"/>
    </location>
</feature>
<protein>
    <submittedName>
        <fullName evidence="2">Uncharacterized protein</fullName>
    </submittedName>
</protein>